<name>G0RY26_CHATD</name>
<protein>
    <submittedName>
        <fullName evidence="2">Uncharacterized protein</fullName>
    </submittedName>
</protein>
<dbReference type="GeneID" id="18254554"/>
<dbReference type="RefSeq" id="XP_006691054.1">
    <property type="nucleotide sequence ID" value="XM_006690991.1"/>
</dbReference>
<gene>
    <name evidence="2" type="ORF">CTHT_0005160</name>
</gene>
<dbReference type="KEGG" id="cthr:CTHT_0005160"/>
<dbReference type="EMBL" id="GL988032">
    <property type="protein sequence ID" value="EGS23812.1"/>
    <property type="molecule type" value="Genomic_DNA"/>
</dbReference>
<keyword evidence="3" id="KW-1185">Reference proteome</keyword>
<feature type="compositionally biased region" description="Basic and acidic residues" evidence="1">
    <location>
        <begin position="265"/>
        <end position="276"/>
    </location>
</feature>
<feature type="region of interest" description="Disordered" evidence="1">
    <location>
        <begin position="206"/>
        <end position="276"/>
    </location>
</feature>
<sequence>MWCPRKKTYTSQPSIHTIEEIELGLGDIGRGADFPLSRSRGGSHSSKRGLDITSPIAYSHLRASLGEVARQQHLENYRCKNDYYDEHPTYTMTEKPGQEKHHQGAKAVVAPSLDGKTNKEMSKAVENGKISVPIVDASLTFQDWSGSTDWPTGTVQGRDIHPTHTDGIPKPPAFHHNWTRPNLRAAQGYRDPSTLITAATYNGVPIGSRTRPIDFSKPKKQISPEKYGAECSNNDINSEKSYDGHHDESSGTQLQGTGEQPLHMPEQKKGEYDLTSSEEARIRDYFKHPQDFDEKYGLEVRHLVRKHLHNLEHMFEESEKQRERECSYAWLPPKPVEPDSVSIKAVSASSVRLSHSPTVCSSKAELVDLDSQSEEQSVNELSLKMAELDANDKGKHAATKNNAQSLSDSSSAYDDRKWNEKLDLYRASSVYDDDGMGGFGSRDNRYASTYGSGNYPGYNGNGYAAGPNPYFDGNNNPFFENGAGHSNVSYGTRNDNNLADNNGQGASGYMTWAYETYEMACCDDGSYESTYVNRGNGATEHTTQPPAQPYAQKAAQKVQGNYPWQWI</sequence>
<dbReference type="HOGENOM" id="CLU_480578_0_0_1"/>
<dbReference type="AlphaFoldDB" id="G0RY26"/>
<dbReference type="eggNOG" id="ENOG502RA40">
    <property type="taxonomic scope" value="Eukaryota"/>
</dbReference>
<feature type="compositionally biased region" description="Polar residues" evidence="1">
    <location>
        <begin position="399"/>
        <end position="412"/>
    </location>
</feature>
<feature type="region of interest" description="Disordered" evidence="1">
    <location>
        <begin position="392"/>
        <end position="413"/>
    </location>
</feature>
<evidence type="ECO:0000313" key="3">
    <source>
        <dbReference type="Proteomes" id="UP000008066"/>
    </source>
</evidence>
<reference evidence="2 3" key="1">
    <citation type="journal article" date="2011" name="Cell">
        <title>Insight into structure and assembly of the nuclear pore complex by utilizing the genome of a eukaryotic thermophile.</title>
        <authorList>
            <person name="Amlacher S."/>
            <person name="Sarges P."/>
            <person name="Flemming D."/>
            <person name="van Noort V."/>
            <person name="Kunze R."/>
            <person name="Devos D.P."/>
            <person name="Arumugam M."/>
            <person name="Bork P."/>
            <person name="Hurt E."/>
        </authorList>
    </citation>
    <scope>NUCLEOTIDE SEQUENCE [LARGE SCALE GENOMIC DNA]</scope>
    <source>
        <strain evidence="3">DSM 1495 / CBS 144.50 / IMI 039719</strain>
    </source>
</reference>
<evidence type="ECO:0000256" key="1">
    <source>
        <dbReference type="SAM" id="MobiDB-lite"/>
    </source>
</evidence>
<proteinExistence type="predicted"/>
<accession>G0RY26</accession>
<dbReference type="Proteomes" id="UP000008066">
    <property type="component" value="Unassembled WGS sequence"/>
</dbReference>
<evidence type="ECO:0000313" key="2">
    <source>
        <dbReference type="EMBL" id="EGS23812.1"/>
    </source>
</evidence>
<feature type="compositionally biased region" description="Basic and acidic residues" evidence="1">
    <location>
        <begin position="237"/>
        <end position="249"/>
    </location>
</feature>
<organism evidence="3">
    <name type="scientific">Chaetomium thermophilum (strain DSM 1495 / CBS 144.50 / IMI 039719)</name>
    <name type="common">Thermochaetoides thermophila</name>
    <dbReference type="NCBI Taxonomy" id="759272"/>
    <lineage>
        <taxon>Eukaryota</taxon>
        <taxon>Fungi</taxon>
        <taxon>Dikarya</taxon>
        <taxon>Ascomycota</taxon>
        <taxon>Pezizomycotina</taxon>
        <taxon>Sordariomycetes</taxon>
        <taxon>Sordariomycetidae</taxon>
        <taxon>Sordariales</taxon>
        <taxon>Chaetomiaceae</taxon>
        <taxon>Thermochaetoides</taxon>
    </lineage>
</organism>